<feature type="domain" description="C2H2-type" evidence="9">
    <location>
        <begin position="160"/>
        <end position="190"/>
    </location>
</feature>
<dbReference type="PROSITE" id="PS50157">
    <property type="entry name" value="ZINC_FINGER_C2H2_2"/>
    <property type="match status" value="1"/>
</dbReference>
<dbReference type="SUPFAM" id="SSF57667">
    <property type="entry name" value="beta-beta-alpha zinc fingers"/>
    <property type="match status" value="1"/>
</dbReference>
<dbReference type="PANTHER" id="PTHR45718">
    <property type="entry name" value="TRANSCRIPTIONAL ACTIVATOR CUBITUS INTERRUPTUS"/>
    <property type="match status" value="1"/>
</dbReference>
<dbReference type="Proteomes" id="UP000319257">
    <property type="component" value="Unassembled WGS sequence"/>
</dbReference>
<dbReference type="GO" id="GO:0005634">
    <property type="term" value="C:nucleus"/>
    <property type="evidence" value="ECO:0007669"/>
    <property type="project" value="UniProtKB-SubCell"/>
</dbReference>
<dbReference type="FunFam" id="3.30.160.60:FF:000201">
    <property type="entry name" value="C2H2 finger domain protein (Gli3)"/>
    <property type="match status" value="1"/>
</dbReference>
<dbReference type="OrthoDB" id="3214149at2759"/>
<keyword evidence="2" id="KW-0479">Metal-binding</keyword>
<evidence type="ECO:0000256" key="3">
    <source>
        <dbReference type="ARBA" id="ARBA00022737"/>
    </source>
</evidence>
<protein>
    <recommendedName>
        <fullName evidence="9">C2H2-type domain-containing protein</fullName>
    </recommendedName>
</protein>
<dbReference type="SMART" id="SM00355">
    <property type="entry name" value="ZnF_C2H2"/>
    <property type="match status" value="3"/>
</dbReference>
<gene>
    <name evidence="10" type="ORF">E0L32_003683</name>
</gene>
<dbReference type="STRING" id="1093900.A0A507B3B4"/>
<evidence type="ECO:0000256" key="7">
    <source>
        <dbReference type="PROSITE-ProRule" id="PRU00042"/>
    </source>
</evidence>
<dbReference type="FunFam" id="3.30.160.60:FF:000031">
    <property type="entry name" value="GLI family zinc finger 3"/>
    <property type="match status" value="1"/>
</dbReference>
<dbReference type="InterPro" id="IPR036236">
    <property type="entry name" value="Znf_C2H2_sf"/>
</dbReference>
<keyword evidence="3" id="KW-0677">Repeat</keyword>
<feature type="region of interest" description="Disordered" evidence="8">
    <location>
        <begin position="187"/>
        <end position="209"/>
    </location>
</feature>
<dbReference type="PANTHER" id="PTHR45718:SF4">
    <property type="entry name" value="TRANSCRIPTIONAL ACTIVATOR CUBITUS INTERRUPTUS"/>
    <property type="match status" value="1"/>
</dbReference>
<feature type="compositionally biased region" description="Acidic residues" evidence="8">
    <location>
        <begin position="17"/>
        <end position="27"/>
    </location>
</feature>
<evidence type="ECO:0000256" key="6">
    <source>
        <dbReference type="ARBA" id="ARBA00023242"/>
    </source>
</evidence>
<dbReference type="GO" id="GO:0008270">
    <property type="term" value="F:zinc ion binding"/>
    <property type="evidence" value="ECO:0007669"/>
    <property type="project" value="UniProtKB-KW"/>
</dbReference>
<evidence type="ECO:0000313" key="10">
    <source>
        <dbReference type="EMBL" id="TPX16742.1"/>
    </source>
</evidence>
<evidence type="ECO:0000259" key="9">
    <source>
        <dbReference type="PROSITE" id="PS50157"/>
    </source>
</evidence>
<organism evidence="10 11">
    <name type="scientific">Thyridium curvatum</name>
    <dbReference type="NCBI Taxonomy" id="1093900"/>
    <lineage>
        <taxon>Eukaryota</taxon>
        <taxon>Fungi</taxon>
        <taxon>Dikarya</taxon>
        <taxon>Ascomycota</taxon>
        <taxon>Pezizomycotina</taxon>
        <taxon>Sordariomycetes</taxon>
        <taxon>Sordariomycetidae</taxon>
        <taxon>Thyridiales</taxon>
        <taxon>Thyridiaceae</taxon>
        <taxon>Thyridium</taxon>
    </lineage>
</organism>
<evidence type="ECO:0000256" key="8">
    <source>
        <dbReference type="SAM" id="MobiDB-lite"/>
    </source>
</evidence>
<keyword evidence="6" id="KW-0539">Nucleus</keyword>
<proteinExistence type="predicted"/>
<evidence type="ECO:0000256" key="1">
    <source>
        <dbReference type="ARBA" id="ARBA00004123"/>
    </source>
</evidence>
<feature type="region of interest" description="Disordered" evidence="8">
    <location>
        <begin position="1"/>
        <end position="90"/>
    </location>
</feature>
<dbReference type="InterPro" id="IPR043359">
    <property type="entry name" value="GLI-like"/>
</dbReference>
<reference evidence="10 11" key="1">
    <citation type="submission" date="2019-06" db="EMBL/GenBank/DDBJ databases">
        <title>Draft genome sequence of the filamentous fungus Phialemoniopsis curvata isolated from diesel fuel.</title>
        <authorList>
            <person name="Varaljay V.A."/>
            <person name="Lyon W.J."/>
            <person name="Crouch A.L."/>
            <person name="Drake C.E."/>
            <person name="Hollomon J.M."/>
            <person name="Nadeau L.J."/>
            <person name="Nunn H.S."/>
            <person name="Stevenson B.S."/>
            <person name="Bojanowski C.L."/>
            <person name="Crookes-Goodson W.J."/>
        </authorList>
    </citation>
    <scope>NUCLEOTIDE SEQUENCE [LARGE SCALE GENOMIC DNA]</scope>
    <source>
        <strain evidence="10 11">D216</strain>
    </source>
</reference>
<dbReference type="EMBL" id="SKBQ01000016">
    <property type="protein sequence ID" value="TPX16742.1"/>
    <property type="molecule type" value="Genomic_DNA"/>
</dbReference>
<dbReference type="GeneID" id="41971130"/>
<keyword evidence="4 7" id="KW-0863">Zinc-finger</keyword>
<accession>A0A507B3B4</accession>
<keyword evidence="5" id="KW-0862">Zinc</keyword>
<keyword evidence="11" id="KW-1185">Reference proteome</keyword>
<evidence type="ECO:0000256" key="2">
    <source>
        <dbReference type="ARBA" id="ARBA00022723"/>
    </source>
</evidence>
<dbReference type="AlphaFoldDB" id="A0A507B3B4"/>
<comment type="subcellular location">
    <subcellularLocation>
        <location evidence="1">Nucleus</location>
    </subcellularLocation>
</comment>
<comment type="caution">
    <text evidence="10">The sequence shown here is derived from an EMBL/GenBank/DDBJ whole genome shotgun (WGS) entry which is preliminary data.</text>
</comment>
<dbReference type="InterPro" id="IPR013087">
    <property type="entry name" value="Znf_C2H2_type"/>
</dbReference>
<sequence>MGRHESPVDSPLSSMGSEDEFQDDAMTDDLPPPKRQKVGDASTASSAVAGHPERPSPDPLEGMSPVSSDTDGDIPSSPANARPEEDDFQEQVTTCAWEGCDAGDLRNMDKLVEHIHNDHIEGKQKKYTCEWVGCGRKSMPHASGYALKAHMRSHTREKPFYCYLPECDRAFTRSDALAKHMRTVHETEALRPSDPVPKSMQSGPTKSSSKLKIIIKTPQSHATGQDDAVDENSNGDDVSDYFTQMTAEQGFTEKELAMPFERLHALCRCQVQWAEAEGDDLKKECKKWEDLYKKEWLEKQVLLDQVIKSELDWHERRKQVLAGVADVQITPEVIINGPGSKSVEEEKDTSQTAAATKDSASE</sequence>
<dbReference type="GO" id="GO:0000981">
    <property type="term" value="F:DNA-binding transcription factor activity, RNA polymerase II-specific"/>
    <property type="evidence" value="ECO:0007669"/>
    <property type="project" value="TreeGrafter"/>
</dbReference>
<evidence type="ECO:0000256" key="4">
    <source>
        <dbReference type="ARBA" id="ARBA00022771"/>
    </source>
</evidence>
<dbReference type="GO" id="GO:0000978">
    <property type="term" value="F:RNA polymerase II cis-regulatory region sequence-specific DNA binding"/>
    <property type="evidence" value="ECO:0007669"/>
    <property type="project" value="TreeGrafter"/>
</dbReference>
<evidence type="ECO:0000256" key="5">
    <source>
        <dbReference type="ARBA" id="ARBA00022833"/>
    </source>
</evidence>
<name>A0A507B3B4_9PEZI</name>
<dbReference type="RefSeq" id="XP_030998453.1">
    <property type="nucleotide sequence ID" value="XM_031138010.1"/>
</dbReference>
<dbReference type="Gene3D" id="3.30.160.60">
    <property type="entry name" value="Classic Zinc Finger"/>
    <property type="match status" value="3"/>
</dbReference>
<dbReference type="InParanoid" id="A0A507B3B4"/>
<dbReference type="PROSITE" id="PS00028">
    <property type="entry name" value="ZINC_FINGER_C2H2_1"/>
    <property type="match status" value="1"/>
</dbReference>
<feature type="region of interest" description="Disordered" evidence="8">
    <location>
        <begin position="335"/>
        <end position="362"/>
    </location>
</feature>
<evidence type="ECO:0000313" key="11">
    <source>
        <dbReference type="Proteomes" id="UP000319257"/>
    </source>
</evidence>